<comment type="similarity">
    <text evidence="1">Belongs to the cytochrome b5 family. MAPR subfamily.</text>
</comment>
<feature type="domain" description="Cytochrome b5 heme-binding" evidence="4">
    <location>
        <begin position="58"/>
        <end position="154"/>
    </location>
</feature>
<keyword evidence="3" id="KW-0732">Signal</keyword>
<dbReference type="InterPro" id="IPR050577">
    <property type="entry name" value="MAPR/NEUFC/NENF-like"/>
</dbReference>
<dbReference type="Pfam" id="PF00173">
    <property type="entry name" value="Cyt-b5"/>
    <property type="match status" value="1"/>
</dbReference>
<dbReference type="InterPro" id="IPR001199">
    <property type="entry name" value="Cyt_B5-like_heme/steroid-bd"/>
</dbReference>
<dbReference type="SMART" id="SM01117">
    <property type="entry name" value="Cyt-b5"/>
    <property type="match status" value="1"/>
</dbReference>
<dbReference type="Proteomes" id="UP000694865">
    <property type="component" value="Unplaced"/>
</dbReference>
<feature type="chain" id="PRO_5046765294" evidence="3">
    <location>
        <begin position="21"/>
        <end position="283"/>
    </location>
</feature>
<evidence type="ECO:0000259" key="4">
    <source>
        <dbReference type="SMART" id="SM01117"/>
    </source>
</evidence>
<feature type="region of interest" description="Disordered" evidence="2">
    <location>
        <begin position="238"/>
        <end position="267"/>
    </location>
</feature>
<dbReference type="PANTHER" id="PTHR10281:SF4">
    <property type="entry name" value="NEUFERRICIN"/>
    <property type="match status" value="1"/>
</dbReference>
<protein>
    <submittedName>
        <fullName evidence="6">Neuferricin-like</fullName>
    </submittedName>
</protein>
<evidence type="ECO:0000313" key="5">
    <source>
        <dbReference type="Proteomes" id="UP000694865"/>
    </source>
</evidence>
<proteinExistence type="inferred from homology"/>
<organism evidence="5 6">
    <name type="scientific">Saccoglossus kowalevskii</name>
    <name type="common">Acorn worm</name>
    <dbReference type="NCBI Taxonomy" id="10224"/>
    <lineage>
        <taxon>Eukaryota</taxon>
        <taxon>Metazoa</taxon>
        <taxon>Hemichordata</taxon>
        <taxon>Enteropneusta</taxon>
        <taxon>Harrimaniidae</taxon>
        <taxon>Saccoglossus</taxon>
    </lineage>
</organism>
<accession>A0ABM0GJI2</accession>
<evidence type="ECO:0000313" key="6">
    <source>
        <dbReference type="RefSeq" id="XP_002731230.1"/>
    </source>
</evidence>
<reference evidence="6" key="1">
    <citation type="submission" date="2025-08" db="UniProtKB">
        <authorList>
            <consortium name="RefSeq"/>
        </authorList>
    </citation>
    <scope>IDENTIFICATION</scope>
    <source>
        <tissue evidence="6">Testes</tissue>
    </source>
</reference>
<sequence>MAHKILVFSLLIATAAIIGGVYFSKNPAAYETCLVTARDILKKTFGFAINGVDTVKIMTYDELKRYDGSPDGDGLYLAVYGKIYDVSKGAKHYGPGGGYEFFSGKDASRAYVTGEFNEKGLIDDLTGFTPQQAMEVKKWVEFYENTYTFVGKLNGRYYDENGNPTPEHAKVEDMIAEGIKLKEVDKAEKEKFPTCNSEWRQNEGGKVWCSTKSGGIARDWVGVPRKFFKPGSTQSRCACIRTTGPPSDQPDAKDHANRGDLDNPNIREYEDCEPTSVSCALLL</sequence>
<dbReference type="Gene3D" id="3.10.120.10">
    <property type="entry name" value="Cytochrome b5-like heme/steroid binding domain"/>
    <property type="match status" value="1"/>
</dbReference>
<dbReference type="SUPFAM" id="SSF55856">
    <property type="entry name" value="Cytochrome b5-like heme/steroid binding domain"/>
    <property type="match status" value="1"/>
</dbReference>
<evidence type="ECO:0000256" key="3">
    <source>
        <dbReference type="SAM" id="SignalP"/>
    </source>
</evidence>
<dbReference type="GeneID" id="100371243"/>
<feature type="compositionally biased region" description="Basic and acidic residues" evidence="2">
    <location>
        <begin position="250"/>
        <end position="267"/>
    </location>
</feature>
<evidence type="ECO:0000256" key="2">
    <source>
        <dbReference type="SAM" id="MobiDB-lite"/>
    </source>
</evidence>
<dbReference type="InterPro" id="IPR036400">
    <property type="entry name" value="Cyt_B5-like_heme/steroid_sf"/>
</dbReference>
<name>A0ABM0GJI2_SACKO</name>
<dbReference type="RefSeq" id="XP_002731230.1">
    <property type="nucleotide sequence ID" value="XM_002731184.2"/>
</dbReference>
<keyword evidence="5" id="KW-1185">Reference proteome</keyword>
<dbReference type="PANTHER" id="PTHR10281">
    <property type="entry name" value="MEMBRANE-ASSOCIATED PROGESTERONE RECEPTOR COMPONENT-RELATED"/>
    <property type="match status" value="1"/>
</dbReference>
<feature type="signal peptide" evidence="3">
    <location>
        <begin position="1"/>
        <end position="20"/>
    </location>
</feature>
<evidence type="ECO:0000256" key="1">
    <source>
        <dbReference type="ARBA" id="ARBA00038357"/>
    </source>
</evidence>
<gene>
    <name evidence="6" type="primary">LOC100371243</name>
</gene>